<dbReference type="PANTHER" id="PTHR31084:SF19">
    <property type="entry name" value="GLYCOSYL HYDROLASE FAMILY 95 N-TERMINAL DOMAIN-CONTAINING PROTEIN"/>
    <property type="match status" value="1"/>
</dbReference>
<proteinExistence type="predicted"/>
<protein>
    <submittedName>
        <fullName evidence="6">Glycoside hydrolase family 95 protein</fullName>
    </submittedName>
</protein>
<accession>A0A5P8E633</accession>
<feature type="domain" description="Glycosyl hydrolase family 95 N-terminal" evidence="3">
    <location>
        <begin position="408"/>
        <end position="566"/>
    </location>
</feature>
<evidence type="ECO:0000256" key="1">
    <source>
        <dbReference type="SAM" id="MobiDB-lite"/>
    </source>
</evidence>
<reference evidence="6 7" key="1">
    <citation type="submission" date="2018-11" db="EMBL/GenBank/DDBJ databases">
        <authorList>
            <person name="Na S.W."/>
            <person name="Baik M."/>
        </authorList>
    </citation>
    <scope>NUCLEOTIDE SEQUENCE [LARGE SCALE GENOMIC DNA]</scope>
    <source>
        <strain evidence="6 7">E39</strain>
    </source>
</reference>
<dbReference type="InterPro" id="IPR049053">
    <property type="entry name" value="AFCA-like_C"/>
</dbReference>
<dbReference type="InterPro" id="IPR027414">
    <property type="entry name" value="GH95_N_dom"/>
</dbReference>
<evidence type="ECO:0000313" key="7">
    <source>
        <dbReference type="Proteomes" id="UP000249375"/>
    </source>
</evidence>
<dbReference type="Gene3D" id="1.10.1330.10">
    <property type="entry name" value="Dockerin domain"/>
    <property type="match status" value="1"/>
</dbReference>
<gene>
    <name evidence="6" type="ORF">C7Y71_004785</name>
</gene>
<evidence type="ECO:0000259" key="5">
    <source>
        <dbReference type="Pfam" id="PF22124"/>
    </source>
</evidence>
<dbReference type="Pfam" id="PF22124">
    <property type="entry name" value="Glyco_hydro_95_cat"/>
    <property type="match status" value="1"/>
</dbReference>
<organism evidence="6 7">
    <name type="scientific">Pseudoprevotella muciniphila</name>
    <dbReference type="NCBI Taxonomy" id="2133944"/>
    <lineage>
        <taxon>Bacteria</taxon>
        <taxon>Pseudomonadati</taxon>
        <taxon>Bacteroidota</taxon>
        <taxon>Bacteroidia</taxon>
        <taxon>Bacteroidales</taxon>
        <taxon>Prevotellaceae</taxon>
        <taxon>Pseudoprevotella</taxon>
    </lineage>
</organism>
<evidence type="ECO:0000313" key="6">
    <source>
        <dbReference type="EMBL" id="QFQ12384.1"/>
    </source>
</evidence>
<dbReference type="GO" id="GO:0000272">
    <property type="term" value="P:polysaccharide catabolic process"/>
    <property type="evidence" value="ECO:0007669"/>
    <property type="project" value="InterPro"/>
</dbReference>
<keyword evidence="7" id="KW-1185">Reference proteome</keyword>
<dbReference type="Pfam" id="PF21307">
    <property type="entry name" value="Glyco_hydro_95_C"/>
    <property type="match status" value="1"/>
</dbReference>
<dbReference type="KEGG" id="alq:C7Y71_004785"/>
<name>A0A5P8E633_9BACT</name>
<feature type="domain" description="Alpha fucosidase A-like C-terminal" evidence="4">
    <location>
        <begin position="1024"/>
        <end position="1116"/>
    </location>
</feature>
<evidence type="ECO:0000259" key="4">
    <source>
        <dbReference type="Pfam" id="PF21307"/>
    </source>
</evidence>
<dbReference type="Proteomes" id="UP000249375">
    <property type="component" value="Chromosome"/>
</dbReference>
<dbReference type="PANTHER" id="PTHR31084">
    <property type="entry name" value="ALPHA-L-FUCOSIDASE 2"/>
    <property type="match status" value="1"/>
</dbReference>
<dbReference type="OrthoDB" id="9802600at2"/>
<dbReference type="GO" id="GO:0004560">
    <property type="term" value="F:alpha-L-fucosidase activity"/>
    <property type="evidence" value="ECO:0007669"/>
    <property type="project" value="TreeGrafter"/>
</dbReference>
<dbReference type="EMBL" id="CP033459">
    <property type="protein sequence ID" value="QFQ12384.1"/>
    <property type="molecule type" value="Genomic_DNA"/>
</dbReference>
<dbReference type="Pfam" id="PF14498">
    <property type="entry name" value="Glyco_hyd_65N_2"/>
    <property type="match status" value="1"/>
</dbReference>
<keyword evidence="6" id="KW-0378">Hydrolase</keyword>
<dbReference type="InterPro" id="IPR036439">
    <property type="entry name" value="Dockerin_dom_sf"/>
</dbReference>
<dbReference type="InterPro" id="IPR012341">
    <property type="entry name" value="6hp_glycosidase-like_sf"/>
</dbReference>
<feature type="domain" description="Glycosyl hydrolase family 95 catalytic" evidence="5">
    <location>
        <begin position="597"/>
        <end position="1022"/>
    </location>
</feature>
<feature type="signal peptide" evidence="2">
    <location>
        <begin position="1"/>
        <end position="48"/>
    </location>
</feature>
<dbReference type="Gene3D" id="1.50.10.10">
    <property type="match status" value="1"/>
</dbReference>
<feature type="region of interest" description="Disordered" evidence="1">
    <location>
        <begin position="1199"/>
        <end position="1225"/>
    </location>
</feature>
<dbReference type="InterPro" id="IPR054363">
    <property type="entry name" value="GH95_cat"/>
</dbReference>
<sequence>MKMSYCFETEIVAANTCSFFNKKKKYTIKMKKYLLLLVLVLSVSLLKAAPTVPTFTTAGDTTWYFIKFTQGGNYLASRKTNGSVLNTASAGATVDSMKWCVIGTTSSFRLYSKTGYYAAYNSSSDRYVTSTSAYNLKMTTTSQNADSWDISPVSDNTNAMNQWGGTGKGVPIGGWNTNDVNDALKFIKATPELPTFSTSSNPVYYFLQFPRQGTFFTDAGSGNLVTKSGNVYNDNQYKWRLEGGKSSFKLVSATGNYLYINNGWAYTTNTANNATTFSLRESTNADYFLSSWQIYNGSGALNNWSGGSDARIGVWNSDTDPGNCVKFTEVSQMDFPEYRTESSSTYSPEQPLSLWYTTPPNLAVTSVDLWKEYALPLGNGQLGATFFGNVKKERIQFNEKTLWQGSNTSYSGSNDYVNFGDLYIANLDNNAFDDSYSKSSTDYYRVLDLKEATGKVHFASATTGQTYDRQYFVSNPDNVIVLKLSSSGSQNYRLTLVPGQSVTSTYNVSNGTATMAFSGNLKTVSYSAYAKVVSEGATFTNGGTYIDISSPNDIYIFLAGGTNFSNDRASESIYTSGSLTQVTTAVQNRVNTASAKSWTTLYNSHVADFKNFFDRVNFSIDGAVNDEPTNTMIDNYNSYKTGNLPRATMLEQLYFAYGRYLEISSSRGVDLPNNLQGIWNHSNTPPWGSDIHANINVQMNYWPAEPTNLSEMHLPFLNYIIKMANSPEWKSNITDPQVVKSISYTPTRGWTCFTENNIFGGEGGFAHYYCIANAWYVTHLWQHYRYTMDTNFLAEAFPAMLSATQFWIDRLKLASDGTYVCPQEYSPEQGPYEDGVAHAQQLVRELFENTLAADSILGTQSTMNSTDRAALKERLSKLDLGLHTETYSGNWGTGNLAANSTILREWKYSAYTAGSNGHRHPSHLMCLYPFSQVEPGSPLYDAAVNSLRLRGDGATGWSMGWKVNLWARALDGDHARTILGNALSHCNGSTSGVFYNLFDVHSPNYFQIDGNFGSCSGIGEMIMQGATDTIRILPALPTAWASGSMTGMKAAGNFEVNTAWQNNAPTEVTVKSVVGSPLNLKYDNIGNMKIYVNDVKQVKGVGFTTIGDNVIHFNSTTPNSTIKVVFEEDTATLIGDADISGNVDVADVVASVNYILGNVPSVFSTDNANTVADTDIDVADLVMIVEIILGNYDPYASDLPADSGSETDGGVDDNGAGGWAPKMKI</sequence>
<feature type="chain" id="PRO_5024342019" evidence="2">
    <location>
        <begin position="49"/>
        <end position="1225"/>
    </location>
</feature>
<dbReference type="InterPro" id="IPR008928">
    <property type="entry name" value="6-hairpin_glycosidase_sf"/>
</dbReference>
<dbReference type="AlphaFoldDB" id="A0A5P8E633"/>
<evidence type="ECO:0000256" key="2">
    <source>
        <dbReference type="SAM" id="SignalP"/>
    </source>
</evidence>
<dbReference type="SUPFAM" id="SSF48208">
    <property type="entry name" value="Six-hairpin glycosidases"/>
    <property type="match status" value="1"/>
</dbReference>
<evidence type="ECO:0000259" key="3">
    <source>
        <dbReference type="Pfam" id="PF14498"/>
    </source>
</evidence>
<keyword evidence="2" id="KW-0732">Signal</keyword>